<keyword evidence="2" id="KW-1185">Reference proteome</keyword>
<gene>
    <name evidence="1" type="ORF">I4F81_004823</name>
</gene>
<organism evidence="1 2">
    <name type="scientific">Pyropia yezoensis</name>
    <name type="common">Susabi-nori</name>
    <name type="synonym">Porphyra yezoensis</name>
    <dbReference type="NCBI Taxonomy" id="2788"/>
    <lineage>
        <taxon>Eukaryota</taxon>
        <taxon>Rhodophyta</taxon>
        <taxon>Bangiophyceae</taxon>
        <taxon>Bangiales</taxon>
        <taxon>Bangiaceae</taxon>
        <taxon>Pyropia</taxon>
    </lineage>
</organism>
<sequence>MGLDRGDGGFPTPIPHPHSSPTHPHSSSSPPFPTLSHPSIAMTGGDAAGGSHGRSGEGHEEGGWAGGGGGGGSPPPFVPAPLSHPSPFLPSRGRRRMGFPRAHHHTGTRVPPHFPPLPRAAFHPCLSPRRRGEAVGAGAAADGWRMAGGGWRAARGGRLAAACVLRAPAGWGGTHRRRARPVGSAGRLSAADGGRGRNLKSGRPVAGSGDGRPHPLQHPHCHPRSDTSPPPLSRCSCLSSRQDGVLPQGGRPRHCRHRRRGAGARRRRAGEQLQVQVQREQLQAPPPLLPPPPLCAAAPAAATATTAAAGSPTAARPPGAGAPSRTGACAGAGAARATCTGAGTADARAAAAVAAVAAVAAAAAAAGAAAAIAAHPRGAAVQLCGRPLRGPAGMPDGRGGPRRRCHLPLLHGPLWGVCQWRGALLGGLCLHGGGVRGAQVLGVNEGWAPNSARGCCAASVAPRGRGGTFDDTVFPSVGGSWRGLKLRGHPHRAGR</sequence>
<comment type="caution">
    <text evidence="1">The sequence shown here is derived from an EMBL/GenBank/DDBJ whole genome shotgun (WGS) entry which is preliminary data.</text>
</comment>
<reference evidence="1" key="1">
    <citation type="submission" date="2019-11" db="EMBL/GenBank/DDBJ databases">
        <title>Nori genome reveals adaptations in red seaweeds to the harsh intertidal environment.</title>
        <authorList>
            <person name="Wang D."/>
            <person name="Mao Y."/>
        </authorList>
    </citation>
    <scope>NUCLEOTIDE SEQUENCE</scope>
    <source>
        <tissue evidence="1">Gametophyte</tissue>
    </source>
</reference>
<evidence type="ECO:0000313" key="2">
    <source>
        <dbReference type="Proteomes" id="UP000798662"/>
    </source>
</evidence>
<dbReference type="Proteomes" id="UP000798662">
    <property type="component" value="Chromosome 1"/>
</dbReference>
<proteinExistence type="predicted"/>
<accession>A0ACC3BW59</accession>
<name>A0ACC3BW59_PYRYE</name>
<evidence type="ECO:0000313" key="1">
    <source>
        <dbReference type="EMBL" id="KAK1862249.1"/>
    </source>
</evidence>
<dbReference type="EMBL" id="CM020618">
    <property type="protein sequence ID" value="KAK1862249.1"/>
    <property type="molecule type" value="Genomic_DNA"/>
</dbReference>
<protein>
    <submittedName>
        <fullName evidence="1">Uncharacterized protein</fullName>
    </submittedName>
</protein>